<evidence type="ECO:0000313" key="1">
    <source>
        <dbReference type="EMBL" id="GBN67213.1"/>
    </source>
</evidence>
<sequence>MTIGYAVSPTTQKPGSWRAIHILKRIKRTRRFRRNAGNGRKASGHLGRTWASLSQPRSKVFADSWNKLREVCYQDEKSKGLIKRNDHVEKALQFTNDAFEEVGIPAVKRTIRRKKIMTGEKAADEPLHLDQELKSSMLECIDMFQQEINTRCEGMECISDRFAVLESSNLIETSETELPKFVQSLEKSTFQKFDA</sequence>
<dbReference type="EMBL" id="BGPR01014908">
    <property type="protein sequence ID" value="GBN67213.1"/>
    <property type="molecule type" value="Genomic_DNA"/>
</dbReference>
<organism evidence="1 2">
    <name type="scientific">Araneus ventricosus</name>
    <name type="common">Orbweaver spider</name>
    <name type="synonym">Epeira ventricosa</name>
    <dbReference type="NCBI Taxonomy" id="182803"/>
    <lineage>
        <taxon>Eukaryota</taxon>
        <taxon>Metazoa</taxon>
        <taxon>Ecdysozoa</taxon>
        <taxon>Arthropoda</taxon>
        <taxon>Chelicerata</taxon>
        <taxon>Arachnida</taxon>
        <taxon>Araneae</taxon>
        <taxon>Araneomorphae</taxon>
        <taxon>Entelegynae</taxon>
        <taxon>Araneoidea</taxon>
        <taxon>Araneidae</taxon>
        <taxon>Araneus</taxon>
    </lineage>
</organism>
<keyword evidence="2" id="KW-1185">Reference proteome</keyword>
<comment type="caution">
    <text evidence="1">The sequence shown here is derived from an EMBL/GenBank/DDBJ whole genome shotgun (WGS) entry which is preliminary data.</text>
</comment>
<reference evidence="1 2" key="1">
    <citation type="journal article" date="2019" name="Sci. Rep.">
        <title>Orb-weaving spider Araneus ventricosus genome elucidates the spidroin gene catalogue.</title>
        <authorList>
            <person name="Kono N."/>
            <person name="Nakamura H."/>
            <person name="Ohtoshi R."/>
            <person name="Moran D.A.P."/>
            <person name="Shinohara A."/>
            <person name="Yoshida Y."/>
            <person name="Fujiwara M."/>
            <person name="Mori M."/>
            <person name="Tomita M."/>
            <person name="Arakawa K."/>
        </authorList>
    </citation>
    <scope>NUCLEOTIDE SEQUENCE [LARGE SCALE GENOMIC DNA]</scope>
</reference>
<dbReference type="OrthoDB" id="6468136at2759"/>
<name>A0A4Y2QV35_ARAVE</name>
<evidence type="ECO:0000313" key="2">
    <source>
        <dbReference type="Proteomes" id="UP000499080"/>
    </source>
</evidence>
<proteinExistence type="predicted"/>
<dbReference type="AlphaFoldDB" id="A0A4Y2QV35"/>
<protein>
    <submittedName>
        <fullName evidence="1">Uncharacterized protein</fullName>
    </submittedName>
</protein>
<gene>
    <name evidence="1" type="ORF">AVEN_34234_1</name>
</gene>
<dbReference type="Proteomes" id="UP000499080">
    <property type="component" value="Unassembled WGS sequence"/>
</dbReference>
<accession>A0A4Y2QV35</accession>